<proteinExistence type="predicted"/>
<comment type="caution">
    <text evidence="2">The sequence shown here is derived from an EMBL/GenBank/DDBJ whole genome shotgun (WGS) entry which is preliminary data.</text>
</comment>
<feature type="region of interest" description="Disordered" evidence="1">
    <location>
        <begin position="1"/>
        <end position="54"/>
    </location>
</feature>
<dbReference type="Proteomes" id="UP000241203">
    <property type="component" value="Unassembled WGS sequence"/>
</dbReference>
<dbReference type="EMBL" id="PYAU01000001">
    <property type="protein sequence ID" value="PSL39241.1"/>
    <property type="molecule type" value="Genomic_DNA"/>
</dbReference>
<sequence>MAKNTGRGTRQGSVTGRSQVKNSSGTWVKRDTSSGQFLAAKKSGGSFRGIRPEG</sequence>
<dbReference type="AlphaFoldDB" id="A0A2P8GZ47"/>
<reference evidence="2 3" key="1">
    <citation type="submission" date="2018-03" db="EMBL/GenBank/DDBJ databases">
        <title>Genomic Encyclopedia of Archaeal and Bacterial Type Strains, Phase II (KMG-II): from individual species to whole genera.</title>
        <authorList>
            <person name="Goeker M."/>
        </authorList>
    </citation>
    <scope>NUCLEOTIDE SEQUENCE [LARGE SCALE GENOMIC DNA]</scope>
    <source>
        <strain evidence="2 3">DSM 21548</strain>
    </source>
</reference>
<evidence type="ECO:0000256" key="1">
    <source>
        <dbReference type="SAM" id="MobiDB-lite"/>
    </source>
</evidence>
<accession>A0A2P8GZ47</accession>
<name>A0A2P8GZ47_9MICO</name>
<evidence type="ECO:0000313" key="2">
    <source>
        <dbReference type="EMBL" id="PSL39241.1"/>
    </source>
</evidence>
<evidence type="ECO:0000313" key="3">
    <source>
        <dbReference type="Proteomes" id="UP000241203"/>
    </source>
</evidence>
<gene>
    <name evidence="2" type="ORF">CLV49_2875</name>
</gene>
<protein>
    <submittedName>
        <fullName evidence="2">Uncharacterized protein</fullName>
    </submittedName>
</protein>
<feature type="compositionally biased region" description="Polar residues" evidence="1">
    <location>
        <begin position="1"/>
        <end position="26"/>
    </location>
</feature>
<organism evidence="2 3">
    <name type="scientific">Labedella gwakjiensis</name>
    <dbReference type="NCBI Taxonomy" id="390269"/>
    <lineage>
        <taxon>Bacteria</taxon>
        <taxon>Bacillati</taxon>
        <taxon>Actinomycetota</taxon>
        <taxon>Actinomycetes</taxon>
        <taxon>Micrococcales</taxon>
        <taxon>Microbacteriaceae</taxon>
        <taxon>Labedella</taxon>
    </lineage>
</organism>